<sequence length="204" mass="24301">MKKSMLFLLFFVFALSLAITLTINFPGLLKINLFFQSDINFQNWSRSQVNQDFRNLMGYLNNPFQKELVFDNLYVSDRGINHFKDVKFLFQLNYSLLLSTSSILLYLNRKKLVTRDQVREITSLIKWMIISVCVMALLFFDKAFVLFHQVFFDNDDWMFDYRTDPIISFLPETFFFLCFLLIVTISVSTLTTIHHLFNKEERTL</sequence>
<dbReference type="Pfam" id="PF07314">
    <property type="entry name" value="Lit"/>
    <property type="match status" value="1"/>
</dbReference>
<dbReference type="Proteomes" id="UP000275941">
    <property type="component" value="Unassembled WGS sequence"/>
</dbReference>
<dbReference type="AlphaFoldDB" id="A0A1G1SFN8"/>
<evidence type="ECO:0000313" key="1">
    <source>
        <dbReference type="EMBL" id="ROY45889.1"/>
    </source>
</evidence>
<dbReference type="InterPro" id="IPR010178">
    <property type="entry name" value="Lit"/>
</dbReference>
<reference evidence="1 2" key="1">
    <citation type="submission" date="2018-10" db="EMBL/GenBank/DDBJ databases">
        <title>Genotypes and phenotypes of Enterococci isolated from broiler chickens.</title>
        <authorList>
            <person name="Muhammad A.R."/>
            <person name="Diarra M.S."/>
        </authorList>
    </citation>
    <scope>NUCLEOTIDE SEQUENCE [LARGE SCALE GENOMIC DNA]</scope>
    <source>
        <strain evidence="1 2">P7 C A21</strain>
    </source>
</reference>
<name>A0A1G1SFN8_ENTFL</name>
<organism evidence="1 2">
    <name type="scientific">Enterococcus faecalis</name>
    <name type="common">Streptococcus faecalis</name>
    <dbReference type="NCBI Taxonomy" id="1351"/>
    <lineage>
        <taxon>Bacteria</taxon>
        <taxon>Bacillati</taxon>
        <taxon>Bacillota</taxon>
        <taxon>Bacilli</taxon>
        <taxon>Lactobacillales</taxon>
        <taxon>Enterococcaceae</taxon>
        <taxon>Enterococcus</taxon>
    </lineage>
</organism>
<dbReference type="GeneID" id="302705580"/>
<evidence type="ECO:0000313" key="2">
    <source>
        <dbReference type="Proteomes" id="UP000275941"/>
    </source>
</evidence>
<accession>A0A1G1SFN8</accession>
<dbReference type="RefSeq" id="WP_002405071.1">
    <property type="nucleotide sequence ID" value="NZ_AP027137.1"/>
</dbReference>
<gene>
    <name evidence="1" type="ORF">EGW70_15340</name>
</gene>
<dbReference type="NCBIfam" id="TIGR01906">
    <property type="entry name" value="integ_TIGR01906"/>
    <property type="match status" value="1"/>
</dbReference>
<dbReference type="OrthoDB" id="9813051at2"/>
<comment type="caution">
    <text evidence="1">The sequence shown here is derived from an EMBL/GenBank/DDBJ whole genome shotgun (WGS) entry which is preliminary data.</text>
</comment>
<dbReference type="EMBL" id="RKOR01000071">
    <property type="protein sequence ID" value="ROY45889.1"/>
    <property type="molecule type" value="Genomic_DNA"/>
</dbReference>
<protein>
    <submittedName>
        <fullName evidence="1">TIGR01906 family membrane protein</fullName>
    </submittedName>
</protein>
<proteinExistence type="predicted"/>